<dbReference type="EMBL" id="CAJOBZ010000008">
    <property type="protein sequence ID" value="CAF4824065.1"/>
    <property type="molecule type" value="Genomic_DNA"/>
</dbReference>
<evidence type="ECO:0000256" key="1">
    <source>
        <dbReference type="SAM" id="MobiDB-lite"/>
    </source>
</evidence>
<comment type="caution">
    <text evidence="2">The sequence shown here is derived from an EMBL/GenBank/DDBJ whole genome shotgun (WGS) entry which is preliminary data.</text>
</comment>
<proteinExistence type="predicted"/>
<feature type="compositionally biased region" description="Basic and acidic residues" evidence="1">
    <location>
        <begin position="186"/>
        <end position="199"/>
    </location>
</feature>
<dbReference type="AlphaFoldDB" id="A0A821QFZ0"/>
<gene>
    <name evidence="2" type="ORF">PMACD_LOCUS4799</name>
</gene>
<evidence type="ECO:0008006" key="4">
    <source>
        <dbReference type="Google" id="ProtNLM"/>
    </source>
</evidence>
<accession>A0A821QFZ0</accession>
<feature type="region of interest" description="Disordered" evidence="1">
    <location>
        <begin position="357"/>
        <end position="378"/>
    </location>
</feature>
<organism evidence="2 3">
    <name type="scientific">Pieris macdunnoughi</name>
    <dbReference type="NCBI Taxonomy" id="345717"/>
    <lineage>
        <taxon>Eukaryota</taxon>
        <taxon>Metazoa</taxon>
        <taxon>Ecdysozoa</taxon>
        <taxon>Arthropoda</taxon>
        <taxon>Hexapoda</taxon>
        <taxon>Insecta</taxon>
        <taxon>Pterygota</taxon>
        <taxon>Neoptera</taxon>
        <taxon>Endopterygota</taxon>
        <taxon>Lepidoptera</taxon>
        <taxon>Glossata</taxon>
        <taxon>Ditrysia</taxon>
        <taxon>Papilionoidea</taxon>
        <taxon>Pieridae</taxon>
        <taxon>Pierinae</taxon>
        <taxon>Pieris</taxon>
    </lineage>
</organism>
<dbReference type="Proteomes" id="UP000663880">
    <property type="component" value="Unassembled WGS sequence"/>
</dbReference>
<keyword evidence="3" id="KW-1185">Reference proteome</keyword>
<reference evidence="2" key="1">
    <citation type="submission" date="2021-02" db="EMBL/GenBank/DDBJ databases">
        <authorList>
            <person name="Steward A R."/>
        </authorList>
    </citation>
    <scope>NUCLEOTIDE SEQUENCE</scope>
</reference>
<dbReference type="OrthoDB" id="6751058at2759"/>
<feature type="region of interest" description="Disordered" evidence="1">
    <location>
        <begin position="186"/>
        <end position="212"/>
    </location>
</feature>
<protein>
    <recommendedName>
        <fullName evidence="4">F-box domain-containing protein</fullName>
    </recommendedName>
</protein>
<feature type="compositionally biased region" description="Polar residues" evidence="1">
    <location>
        <begin position="358"/>
        <end position="369"/>
    </location>
</feature>
<name>A0A821QFZ0_9NEOP</name>
<sequence length="499" mass="58036">MTSFADLSKQVNLIDELILAEMICGKKDYYEESIEFSKHLLISKYWFLRLSWKNKRRFLLMLVKDVKSIWTLSLFLKSIWNCRPKDAVSSICGKEVWSSYDQVPMDNNRTALPVQLVEDAMINEQNWFSRLEPAQQALVLSELLTVAGGPIIWEILRTAQMIYEKHRDKQLEEIIEYAVVNEPEKAKPVVEQPKKDTPRGKGSFSQGQENRQTLLPGQAQKELETALANWNFTIKAIRDSFKLEELEITFKDDTKRTVWKVNRPKPENIETVDFLQLLPSIIAKRIFLYIPQTQYGDLSRVNKYWSFLIDEIKAETQARQKINMDIEKLKDIILRHDHELDMVETLGSSLSTSALTSHTKPTSVTNSLPLHSKRGKPRKAVGTFKPIKKLSDLHKRLDQRGAADENIWKWCSNILKLYKEDLIQKDNEGILPLANLNFPCPLMTYNIKIPLEYPLISDPTLNLTPKDLEKKRYSRWNKDLSFLYPVTKVPSYIFPTNLY</sequence>
<evidence type="ECO:0000313" key="2">
    <source>
        <dbReference type="EMBL" id="CAF4824065.1"/>
    </source>
</evidence>
<feature type="compositionally biased region" description="Polar residues" evidence="1">
    <location>
        <begin position="203"/>
        <end position="212"/>
    </location>
</feature>
<evidence type="ECO:0000313" key="3">
    <source>
        <dbReference type="Proteomes" id="UP000663880"/>
    </source>
</evidence>